<feature type="non-terminal residue" evidence="1">
    <location>
        <position position="1"/>
    </location>
</feature>
<sequence>YTGLHYVPQIFLTPKPRRSPHHCKAFLEYPKSSFNIFPHCLLYRCEMDFLVALWRLKSFHKRRPCWIYPISKIVTHCVLVSIDHVFHLRRRPRSQTLEEWRTAQNVDIV</sequence>
<dbReference type="Proteomes" id="UP000823388">
    <property type="component" value="Chromosome 5K"/>
</dbReference>
<keyword evidence="2" id="KW-1185">Reference proteome</keyword>
<proteinExistence type="predicted"/>
<accession>A0A8T0SGU7</accession>
<gene>
    <name evidence="1" type="ORF">PVAP13_5KG140514</name>
</gene>
<comment type="caution">
    <text evidence="1">The sequence shown here is derived from an EMBL/GenBank/DDBJ whole genome shotgun (WGS) entry which is preliminary data.</text>
</comment>
<organism evidence="1 2">
    <name type="scientific">Panicum virgatum</name>
    <name type="common">Blackwell switchgrass</name>
    <dbReference type="NCBI Taxonomy" id="38727"/>
    <lineage>
        <taxon>Eukaryota</taxon>
        <taxon>Viridiplantae</taxon>
        <taxon>Streptophyta</taxon>
        <taxon>Embryophyta</taxon>
        <taxon>Tracheophyta</taxon>
        <taxon>Spermatophyta</taxon>
        <taxon>Magnoliopsida</taxon>
        <taxon>Liliopsida</taxon>
        <taxon>Poales</taxon>
        <taxon>Poaceae</taxon>
        <taxon>PACMAD clade</taxon>
        <taxon>Panicoideae</taxon>
        <taxon>Panicodae</taxon>
        <taxon>Paniceae</taxon>
        <taxon>Panicinae</taxon>
        <taxon>Panicum</taxon>
        <taxon>Panicum sect. Hiantes</taxon>
    </lineage>
</organism>
<evidence type="ECO:0000313" key="2">
    <source>
        <dbReference type="Proteomes" id="UP000823388"/>
    </source>
</evidence>
<dbReference type="EMBL" id="CM029045">
    <property type="protein sequence ID" value="KAG2596133.1"/>
    <property type="molecule type" value="Genomic_DNA"/>
</dbReference>
<reference evidence="1" key="1">
    <citation type="submission" date="2020-05" db="EMBL/GenBank/DDBJ databases">
        <title>WGS assembly of Panicum virgatum.</title>
        <authorList>
            <person name="Lovell J.T."/>
            <person name="Jenkins J."/>
            <person name="Shu S."/>
            <person name="Juenger T.E."/>
            <person name="Schmutz J."/>
        </authorList>
    </citation>
    <scope>NUCLEOTIDE SEQUENCE</scope>
    <source>
        <strain evidence="1">AP13</strain>
    </source>
</reference>
<protein>
    <submittedName>
        <fullName evidence="1">Uncharacterized protein</fullName>
    </submittedName>
</protein>
<evidence type="ECO:0000313" key="1">
    <source>
        <dbReference type="EMBL" id="KAG2596133.1"/>
    </source>
</evidence>
<dbReference type="AlphaFoldDB" id="A0A8T0SGU7"/>
<name>A0A8T0SGU7_PANVG</name>